<dbReference type="InterPro" id="IPR013149">
    <property type="entry name" value="ADH-like_C"/>
</dbReference>
<keyword evidence="6" id="KW-0520">NAD</keyword>
<comment type="caution">
    <text evidence="9">The sequence shown here is derived from an EMBL/GenBank/DDBJ whole genome shotgun (WGS) entry which is preliminary data.</text>
</comment>
<evidence type="ECO:0000256" key="7">
    <source>
        <dbReference type="RuleBase" id="RU361277"/>
    </source>
</evidence>
<dbReference type="GO" id="GO:0005737">
    <property type="term" value="C:cytoplasm"/>
    <property type="evidence" value="ECO:0007669"/>
    <property type="project" value="TreeGrafter"/>
</dbReference>
<name>A0AA39XZX6_9PEZI</name>
<dbReference type="SMART" id="SM00829">
    <property type="entry name" value="PKS_ER"/>
    <property type="match status" value="1"/>
</dbReference>
<comment type="cofactor">
    <cofactor evidence="1 7">
        <name>Zn(2+)</name>
        <dbReference type="ChEBI" id="CHEBI:29105"/>
    </cofactor>
</comment>
<dbReference type="AlphaFoldDB" id="A0AA39XZX6"/>
<comment type="similarity">
    <text evidence="2 7">Belongs to the zinc-containing alcohol dehydrogenase family.</text>
</comment>
<keyword evidence="10" id="KW-1185">Reference proteome</keyword>
<dbReference type="InterPro" id="IPR002328">
    <property type="entry name" value="ADH_Zn_CS"/>
</dbReference>
<evidence type="ECO:0000256" key="1">
    <source>
        <dbReference type="ARBA" id="ARBA00001947"/>
    </source>
</evidence>
<dbReference type="Pfam" id="PF00107">
    <property type="entry name" value="ADH_zinc_N"/>
    <property type="match status" value="1"/>
</dbReference>
<dbReference type="Proteomes" id="UP001174936">
    <property type="component" value="Unassembled WGS sequence"/>
</dbReference>
<dbReference type="SUPFAM" id="SSF50129">
    <property type="entry name" value="GroES-like"/>
    <property type="match status" value="1"/>
</dbReference>
<keyword evidence="4 7" id="KW-0862">Zinc</keyword>
<gene>
    <name evidence="9" type="ORF">B0T16DRAFT_429964</name>
</gene>
<dbReference type="PANTHER" id="PTHR42940">
    <property type="entry name" value="ALCOHOL DEHYDROGENASE 1-RELATED"/>
    <property type="match status" value="1"/>
</dbReference>
<feature type="domain" description="Enoyl reductase (ER)" evidence="8">
    <location>
        <begin position="16"/>
        <end position="337"/>
    </location>
</feature>
<dbReference type="PANTHER" id="PTHR42940:SF7">
    <property type="entry name" value="ALCOHOL DEHYDROGENASE-LIKE N-TERMINAL DOMAIN-CONTAINING PROTEIN"/>
    <property type="match status" value="1"/>
</dbReference>
<evidence type="ECO:0000313" key="9">
    <source>
        <dbReference type="EMBL" id="KAK0643308.1"/>
    </source>
</evidence>
<sequence length="340" mass="36115">MTLPETYKRAVFPAHGEPLSLQEVPLQPPGQGEILIKVEACGICHSDVFAQFNGMGGGFPLAPGHEIIGRVAALGEDVTGWKLGDRIGGGWHGGHDGTCKACKRGLFQACENAVVTGETVNGGYAEYVLLRAQAAVRIPEHVDSAKYAPILCAGVTLFNSIRNMGLKPGETVAIQGLGGLGHLGVQYARKMGYRVIAISRGTEKEKYARELGAHEYIDSTKGDVGEQLAALGGAELAVTTAATAEAITPLLKGLNVFGKLLVLSVPSEELKIHVFSLLKNAISVQSWPGGHSKDSEEAIAFTHLNDIDCVIEKFPLADAQRAYDAMLNGTVRFRAVLTMD</sequence>
<keyword evidence="3 7" id="KW-0479">Metal-binding</keyword>
<proteinExistence type="inferred from homology"/>
<dbReference type="InterPro" id="IPR013154">
    <property type="entry name" value="ADH-like_N"/>
</dbReference>
<dbReference type="Gene3D" id="3.90.180.10">
    <property type="entry name" value="Medium-chain alcohol dehydrogenases, catalytic domain"/>
    <property type="match status" value="1"/>
</dbReference>
<dbReference type="FunFam" id="3.40.50.720:FF:000039">
    <property type="entry name" value="Alcohol dehydrogenase AdhP"/>
    <property type="match status" value="1"/>
</dbReference>
<accession>A0AA39XZX6</accession>
<evidence type="ECO:0000256" key="5">
    <source>
        <dbReference type="ARBA" id="ARBA00023002"/>
    </source>
</evidence>
<dbReference type="InterPro" id="IPR020843">
    <property type="entry name" value="ER"/>
</dbReference>
<evidence type="ECO:0000256" key="4">
    <source>
        <dbReference type="ARBA" id="ARBA00022833"/>
    </source>
</evidence>
<evidence type="ECO:0000256" key="2">
    <source>
        <dbReference type="ARBA" id="ARBA00008072"/>
    </source>
</evidence>
<dbReference type="EMBL" id="JAULSV010000005">
    <property type="protein sequence ID" value="KAK0643308.1"/>
    <property type="molecule type" value="Genomic_DNA"/>
</dbReference>
<dbReference type="GO" id="GO:0008270">
    <property type="term" value="F:zinc ion binding"/>
    <property type="evidence" value="ECO:0007669"/>
    <property type="project" value="InterPro"/>
</dbReference>
<dbReference type="GO" id="GO:0004022">
    <property type="term" value="F:alcohol dehydrogenase (NAD+) activity"/>
    <property type="evidence" value="ECO:0007669"/>
    <property type="project" value="TreeGrafter"/>
</dbReference>
<evidence type="ECO:0000259" key="8">
    <source>
        <dbReference type="SMART" id="SM00829"/>
    </source>
</evidence>
<evidence type="ECO:0000256" key="6">
    <source>
        <dbReference type="ARBA" id="ARBA00023027"/>
    </source>
</evidence>
<dbReference type="Gene3D" id="3.40.50.720">
    <property type="entry name" value="NAD(P)-binding Rossmann-like Domain"/>
    <property type="match status" value="1"/>
</dbReference>
<reference evidence="9" key="1">
    <citation type="submission" date="2023-06" db="EMBL/GenBank/DDBJ databases">
        <title>Genome-scale phylogeny and comparative genomics of the fungal order Sordariales.</title>
        <authorList>
            <consortium name="Lawrence Berkeley National Laboratory"/>
            <person name="Hensen N."/>
            <person name="Bonometti L."/>
            <person name="Westerberg I."/>
            <person name="Brannstrom I.O."/>
            <person name="Guillou S."/>
            <person name="Cros-Aarteil S."/>
            <person name="Calhoun S."/>
            <person name="Haridas S."/>
            <person name="Kuo A."/>
            <person name="Mondo S."/>
            <person name="Pangilinan J."/>
            <person name="Riley R."/>
            <person name="Labutti K."/>
            <person name="Andreopoulos B."/>
            <person name="Lipzen A."/>
            <person name="Chen C."/>
            <person name="Yanf M."/>
            <person name="Daum C."/>
            <person name="Ng V."/>
            <person name="Clum A."/>
            <person name="Steindorff A."/>
            <person name="Ohm R."/>
            <person name="Martin F."/>
            <person name="Silar P."/>
            <person name="Natvig D."/>
            <person name="Lalanne C."/>
            <person name="Gautier V."/>
            <person name="Ament-Velasquez S.L."/>
            <person name="Kruys A."/>
            <person name="Hutchinson M.I."/>
            <person name="Powell A.J."/>
            <person name="Barry K."/>
            <person name="Miller A.N."/>
            <person name="Grigoriev I.V."/>
            <person name="Debuchy R."/>
            <person name="Gladieux P."/>
            <person name="Thoren M.H."/>
            <person name="Johannesson H."/>
        </authorList>
    </citation>
    <scope>NUCLEOTIDE SEQUENCE</scope>
    <source>
        <strain evidence="9">SMH2532-1</strain>
    </source>
</reference>
<keyword evidence="5" id="KW-0560">Oxidoreductase</keyword>
<dbReference type="Pfam" id="PF08240">
    <property type="entry name" value="ADH_N"/>
    <property type="match status" value="1"/>
</dbReference>
<protein>
    <submittedName>
        <fullName evidence="9">Chaperonin 10-like protein</fullName>
    </submittedName>
</protein>
<dbReference type="SUPFAM" id="SSF51735">
    <property type="entry name" value="NAD(P)-binding Rossmann-fold domains"/>
    <property type="match status" value="1"/>
</dbReference>
<dbReference type="InterPro" id="IPR011032">
    <property type="entry name" value="GroES-like_sf"/>
</dbReference>
<dbReference type="InterPro" id="IPR036291">
    <property type="entry name" value="NAD(P)-bd_dom_sf"/>
</dbReference>
<organism evidence="9 10">
    <name type="scientific">Cercophora newfieldiana</name>
    <dbReference type="NCBI Taxonomy" id="92897"/>
    <lineage>
        <taxon>Eukaryota</taxon>
        <taxon>Fungi</taxon>
        <taxon>Dikarya</taxon>
        <taxon>Ascomycota</taxon>
        <taxon>Pezizomycotina</taxon>
        <taxon>Sordariomycetes</taxon>
        <taxon>Sordariomycetidae</taxon>
        <taxon>Sordariales</taxon>
        <taxon>Lasiosphaeriaceae</taxon>
        <taxon>Cercophora</taxon>
    </lineage>
</organism>
<evidence type="ECO:0000313" key="10">
    <source>
        <dbReference type="Proteomes" id="UP001174936"/>
    </source>
</evidence>
<dbReference type="PROSITE" id="PS00059">
    <property type="entry name" value="ADH_ZINC"/>
    <property type="match status" value="1"/>
</dbReference>
<evidence type="ECO:0000256" key="3">
    <source>
        <dbReference type="ARBA" id="ARBA00022723"/>
    </source>
</evidence>